<dbReference type="InterPro" id="IPR029058">
    <property type="entry name" value="AB_hydrolase_fold"/>
</dbReference>
<dbReference type="EMBL" id="JAJOMB010000009">
    <property type="protein sequence ID" value="MCD5312783.1"/>
    <property type="molecule type" value="Genomic_DNA"/>
</dbReference>
<protein>
    <submittedName>
        <fullName evidence="2">Alpha/beta hydrolase</fullName>
    </submittedName>
</protein>
<evidence type="ECO:0000313" key="3">
    <source>
        <dbReference type="Proteomes" id="UP001138997"/>
    </source>
</evidence>
<name>A0A9X1NGP2_9ACTN</name>
<keyword evidence="2" id="KW-0378">Hydrolase</keyword>
<dbReference type="AlphaFoldDB" id="A0A9X1NGP2"/>
<dbReference type="Proteomes" id="UP001138997">
    <property type="component" value="Unassembled WGS sequence"/>
</dbReference>
<accession>A0A9X1NGP2</accession>
<keyword evidence="3" id="KW-1185">Reference proteome</keyword>
<dbReference type="SUPFAM" id="SSF53474">
    <property type="entry name" value="alpha/beta-Hydrolases"/>
    <property type="match status" value="1"/>
</dbReference>
<dbReference type="Gene3D" id="3.40.50.1820">
    <property type="entry name" value="alpha/beta hydrolase"/>
    <property type="match status" value="1"/>
</dbReference>
<dbReference type="RefSeq" id="WP_231443357.1">
    <property type="nucleotide sequence ID" value="NZ_JAJOMB010000009.1"/>
</dbReference>
<dbReference type="GO" id="GO:0016787">
    <property type="term" value="F:hydrolase activity"/>
    <property type="evidence" value="ECO:0007669"/>
    <property type="project" value="UniProtKB-KW"/>
</dbReference>
<gene>
    <name evidence="2" type="ORF">LR394_17900</name>
</gene>
<evidence type="ECO:0000313" key="2">
    <source>
        <dbReference type="EMBL" id="MCD5312783.1"/>
    </source>
</evidence>
<dbReference type="InterPro" id="IPR000073">
    <property type="entry name" value="AB_hydrolase_1"/>
</dbReference>
<sequence length="405" mass="43513">MSPAGVDTVAAGLAQWHFRRDGFVVQRPVFPGESTTFPLVAVRTGRRSDLPVLFIPGGPGMGSVLPYAGLRAAAARRGLDSIMVEHRGVGLSRHDRYGRDLPVPAITLVSAADDLAAVVRHCGVSQVVVYGSSYGSCLAQVFAARHPELVAAMALDSPLLSVEEDLAMVRAHRRSLLWHGEDPGLVAVASAVHDLADLGVPMAEISHVVEVVYEFAGARTLLRLLRARRLDRLLPIWHQISRLGKHYLEGPGLRFVTEPDLVAGIAYGELGFGLPPDGQPLDPQLHFAAVADRQPSYRGQPLDLPARLAEFKRPLAVVSGQRDLRTPRPVAERAVALAPEAVLVRLPKVGHSALDTHQLAAVGVARALTIGAAQHLPMEAFRFAALPRRGTSHRLGPVLNAVTRL</sequence>
<reference evidence="2" key="1">
    <citation type="submission" date="2021-11" db="EMBL/GenBank/DDBJ databases">
        <title>Streptomyces corallinus and Kineosporia corallina sp. nov., two new coral-derived marine actinobacteria.</title>
        <authorList>
            <person name="Buangrab K."/>
            <person name="Sutthacheep M."/>
            <person name="Yeemin T."/>
            <person name="Harunari E."/>
            <person name="Igarashi Y."/>
            <person name="Sripreechasak P."/>
            <person name="Kanchanasin P."/>
            <person name="Tanasupawat S."/>
            <person name="Phongsopitanun W."/>
        </authorList>
    </citation>
    <scope>NUCLEOTIDE SEQUENCE</scope>
    <source>
        <strain evidence="2">JCM 31032</strain>
    </source>
</reference>
<feature type="domain" description="AB hydrolase-1" evidence="1">
    <location>
        <begin position="51"/>
        <end position="162"/>
    </location>
</feature>
<evidence type="ECO:0000259" key="1">
    <source>
        <dbReference type="Pfam" id="PF00561"/>
    </source>
</evidence>
<organism evidence="2 3">
    <name type="scientific">Kineosporia babensis</name>
    <dbReference type="NCBI Taxonomy" id="499548"/>
    <lineage>
        <taxon>Bacteria</taxon>
        <taxon>Bacillati</taxon>
        <taxon>Actinomycetota</taxon>
        <taxon>Actinomycetes</taxon>
        <taxon>Kineosporiales</taxon>
        <taxon>Kineosporiaceae</taxon>
        <taxon>Kineosporia</taxon>
    </lineage>
</organism>
<proteinExistence type="predicted"/>
<dbReference type="PANTHER" id="PTHR43433:SF5">
    <property type="entry name" value="AB HYDROLASE-1 DOMAIN-CONTAINING PROTEIN"/>
    <property type="match status" value="1"/>
</dbReference>
<dbReference type="Pfam" id="PF00561">
    <property type="entry name" value="Abhydrolase_1"/>
    <property type="match status" value="1"/>
</dbReference>
<dbReference type="PANTHER" id="PTHR43433">
    <property type="entry name" value="HYDROLASE, ALPHA/BETA FOLD FAMILY PROTEIN"/>
    <property type="match status" value="1"/>
</dbReference>
<comment type="caution">
    <text evidence="2">The sequence shown here is derived from an EMBL/GenBank/DDBJ whole genome shotgun (WGS) entry which is preliminary data.</text>
</comment>
<dbReference type="InterPro" id="IPR050471">
    <property type="entry name" value="AB_hydrolase"/>
</dbReference>